<name>A0A432XBV3_9GAMM</name>
<dbReference type="STRING" id="519452.SAMN04488139_0031"/>
<dbReference type="Proteomes" id="UP000286985">
    <property type="component" value="Unassembled WGS sequence"/>
</dbReference>
<dbReference type="EMBL" id="PIPU01000009">
    <property type="protein sequence ID" value="RUO46047.1"/>
    <property type="molecule type" value="Genomic_DNA"/>
</dbReference>
<evidence type="ECO:0000313" key="1">
    <source>
        <dbReference type="EMBL" id="RUO46047.1"/>
    </source>
</evidence>
<comment type="caution">
    <text evidence="1">The sequence shown here is derived from an EMBL/GenBank/DDBJ whole genome shotgun (WGS) entry which is preliminary data.</text>
</comment>
<organism evidence="1 2">
    <name type="scientific">Pseudidiomarina donghaiensis</name>
    <dbReference type="NCBI Taxonomy" id="519452"/>
    <lineage>
        <taxon>Bacteria</taxon>
        <taxon>Pseudomonadati</taxon>
        <taxon>Pseudomonadota</taxon>
        <taxon>Gammaproteobacteria</taxon>
        <taxon>Alteromonadales</taxon>
        <taxon>Idiomarinaceae</taxon>
        <taxon>Pseudidiomarina</taxon>
    </lineage>
</organism>
<protein>
    <submittedName>
        <fullName evidence="1">Uncharacterized protein</fullName>
    </submittedName>
</protein>
<dbReference type="AlphaFoldDB" id="A0A432XBV3"/>
<keyword evidence="2" id="KW-1185">Reference proteome</keyword>
<evidence type="ECO:0000313" key="2">
    <source>
        <dbReference type="Proteomes" id="UP000286985"/>
    </source>
</evidence>
<gene>
    <name evidence="1" type="ORF">CWE24_12180</name>
</gene>
<reference evidence="2" key="1">
    <citation type="journal article" date="2018" name="Front. Microbiol.">
        <title>Genome-Based Analysis Reveals the Taxonomy and Diversity of the Family Idiomarinaceae.</title>
        <authorList>
            <person name="Liu Y."/>
            <person name="Lai Q."/>
            <person name="Shao Z."/>
        </authorList>
    </citation>
    <scope>NUCLEOTIDE SEQUENCE [LARGE SCALE GENOMIC DNA]</scope>
    <source>
        <strain evidence="2">908033</strain>
    </source>
</reference>
<sequence length="385" mass="43208">MIPILAGLLALFVGIASSQHEIQKRWHLQSAADTMAFSAATIMAREMNILAVFNRAIVANQVAQAQLLGLSSWYSNIDSASERLALVTFWVPYVNAVTAQLSRIVTTIDRPLQQLIQIGLALQESLITAIQLAQVTVRFSFAQIIPESLAQLARLQNIESQRWSLLHSPGLVNFPWLWWTFIPPQSATNDDERLANLIRNSRDPFSKSRTFNWFNAGLVKGKKAGGTELITTSHGNWSWQALDTVAVHIDMLFRREEIPWGNGASFRGERIDRAEPTKFGTSARTNPRATRWALTDQVSRGRANNSSYFDRNDLSVSEWPAVLLIFEQVVAKAGVRYSRPNTVFPRADNKPEKANLYNALWQPELQPLTTAEKLVIAQFRVAEPS</sequence>
<proteinExistence type="predicted"/>
<accession>A0A432XBV3</accession>